<dbReference type="GeneID" id="83627169"/>
<dbReference type="AlphaFoldDB" id="A0A9P3Q3W0"/>
<proteinExistence type="predicted"/>
<evidence type="ECO:0000313" key="3">
    <source>
        <dbReference type="EMBL" id="GLD28659.1"/>
    </source>
</evidence>
<reference evidence="3" key="1">
    <citation type="submission" date="2022-08" db="EMBL/GenBank/DDBJ databases">
        <title>Mycobacterium kiyosense sp. nov., scotochromogenic slow-glowing species isolated from respiratory specimens.</title>
        <authorList>
            <person name="Fukano H."/>
            <person name="Kazumi Y."/>
            <person name="Sakagami N."/>
            <person name="Ato M."/>
            <person name="Mitarai S."/>
            <person name="Hoshino Y."/>
        </authorList>
    </citation>
    <scope>NUCLEOTIDE SEQUENCE</scope>
    <source>
        <strain evidence="3">1413</strain>
        <strain evidence="2">SRL2020-028</strain>
    </source>
</reference>
<sequence>MGITAEDDLFHPAPHGEPFWNEASWFSFMVPERDLSGFVYLYHRPNIGYTVGGVAAWDGSGSETYDCLLYDWGEGFQTPSGAQMFDFELANGLRVELLEPLRHYRFTYRGQTAFNAGVAVDLDFVADCPPHDTGFPSGLQEWGKGHYDQPGRMTGTLCVDGEVIAVNCVAQRDRSWGIRDIVNNPRGQMVWAVGERSSFHALAVSFRKPEDDPVIGTAEDMILGYYLRDGRYGDLTLGEGNTIAVTQRDESGRPATYRVEATDSLGRRLAATGRVRNMFNWQGYAWLTTFWSLVEWDFDGQTALGEGQDYWPLHHSRTFLRRRRTGQS</sequence>
<dbReference type="Pfam" id="PF23213">
    <property type="entry name" value="DUF7065"/>
    <property type="match status" value="1"/>
</dbReference>
<keyword evidence="4" id="KW-1185">Reference proteome</keyword>
<dbReference type="EMBL" id="BRXE01000001">
    <property type="protein sequence ID" value="GLB80855.1"/>
    <property type="molecule type" value="Genomic_DNA"/>
</dbReference>
<dbReference type="Proteomes" id="UP001064782">
    <property type="component" value="Unassembled WGS sequence"/>
</dbReference>
<evidence type="ECO:0000313" key="2">
    <source>
        <dbReference type="EMBL" id="GLB80855.1"/>
    </source>
</evidence>
<dbReference type="SUPFAM" id="SSF159245">
    <property type="entry name" value="AttH-like"/>
    <property type="match status" value="1"/>
</dbReference>
<protein>
    <recommendedName>
        <fullName evidence="1">DUF7065 domain-containing protein</fullName>
    </recommendedName>
</protein>
<name>A0A9P3Q3W0_9MYCO</name>
<accession>A0A9P3Q3W0</accession>
<dbReference type="InterPro" id="IPR055493">
    <property type="entry name" value="DUF7065"/>
</dbReference>
<gene>
    <name evidence="3" type="ORF">Mkiyose1413_05420</name>
    <name evidence="2" type="ORF">SRL2020028_01110</name>
</gene>
<feature type="domain" description="DUF7065" evidence="1">
    <location>
        <begin position="117"/>
        <end position="179"/>
    </location>
</feature>
<evidence type="ECO:0000259" key="1">
    <source>
        <dbReference type="Pfam" id="PF23213"/>
    </source>
</evidence>
<dbReference type="RefSeq" id="WP_236977312.1">
    <property type="nucleotide sequence ID" value="NZ_BRXE01000001.1"/>
</dbReference>
<dbReference type="Proteomes" id="UP001165663">
    <property type="component" value="Unassembled WGS sequence"/>
</dbReference>
<dbReference type="EMBL" id="BRZI01000002">
    <property type="protein sequence ID" value="GLD28659.1"/>
    <property type="molecule type" value="Genomic_DNA"/>
</dbReference>
<comment type="caution">
    <text evidence="3">The sequence shown here is derived from an EMBL/GenBank/DDBJ whole genome shotgun (WGS) entry which is preliminary data.</text>
</comment>
<organism evidence="3 4">
    <name type="scientific">Mycobacterium kiyosense</name>
    <dbReference type="NCBI Taxonomy" id="2871094"/>
    <lineage>
        <taxon>Bacteria</taxon>
        <taxon>Bacillati</taxon>
        <taxon>Actinomycetota</taxon>
        <taxon>Actinomycetes</taxon>
        <taxon>Mycobacteriales</taxon>
        <taxon>Mycobacteriaceae</taxon>
        <taxon>Mycobacterium</taxon>
    </lineage>
</organism>
<evidence type="ECO:0000313" key="4">
    <source>
        <dbReference type="Proteomes" id="UP001064782"/>
    </source>
</evidence>